<comment type="caution">
    <text evidence="1">The sequence shown here is derived from an EMBL/GenBank/DDBJ whole genome shotgun (WGS) entry which is preliminary data.</text>
</comment>
<accession>A0ABV1K5H0</accession>
<name>A0ABV1K5H0_9PSEU</name>
<dbReference type="Proteomes" id="UP001494902">
    <property type="component" value="Unassembled WGS sequence"/>
</dbReference>
<gene>
    <name evidence="1" type="ORF">WIS52_04385</name>
</gene>
<evidence type="ECO:0008006" key="3">
    <source>
        <dbReference type="Google" id="ProtNLM"/>
    </source>
</evidence>
<evidence type="ECO:0000313" key="1">
    <source>
        <dbReference type="EMBL" id="MEQ3549700.1"/>
    </source>
</evidence>
<organism evidence="1 2">
    <name type="scientific">Pseudonocardia nematodicida</name>
    <dbReference type="NCBI Taxonomy" id="1206997"/>
    <lineage>
        <taxon>Bacteria</taxon>
        <taxon>Bacillati</taxon>
        <taxon>Actinomycetota</taxon>
        <taxon>Actinomycetes</taxon>
        <taxon>Pseudonocardiales</taxon>
        <taxon>Pseudonocardiaceae</taxon>
        <taxon>Pseudonocardia</taxon>
    </lineage>
</organism>
<evidence type="ECO:0000313" key="2">
    <source>
        <dbReference type="Proteomes" id="UP001494902"/>
    </source>
</evidence>
<protein>
    <recommendedName>
        <fullName evidence="3">VWA domain-containing protein</fullName>
    </recommendedName>
</protein>
<reference evidence="1 2" key="1">
    <citation type="submission" date="2024-03" db="EMBL/GenBank/DDBJ databases">
        <title>Draft genome sequence of Pseudonocardia nematodicida JCM 31783.</title>
        <authorList>
            <person name="Butdee W."/>
            <person name="Duangmal K."/>
        </authorList>
    </citation>
    <scope>NUCLEOTIDE SEQUENCE [LARGE SCALE GENOMIC DNA]</scope>
    <source>
        <strain evidence="1 2">JCM 31783</strain>
    </source>
</reference>
<proteinExistence type="predicted"/>
<dbReference type="RefSeq" id="WP_349296801.1">
    <property type="nucleotide sequence ID" value="NZ_JBEDNQ010000002.1"/>
</dbReference>
<sequence>MTKPGSTLLAVHLDRSSTLRPVLPAIRAGLVELLDAQPTDGLSVVVSTGDDLTRSLSDGSHPPAVQVVPSAAVAMLPDRLRTRTGPDLRIGATRLLDAVGEELAGRPESERPERVVVLLVGEAGVGDTTALRERIEHQRTTYDWEFALVDVTTGTIPAARVTAPVGTAAATDAPADGAAPVAVAERPDAPAAAARFGIPAGATITAGPGVDGVAAAMTAASGFVRRALATPSREPVVGFTDNERAAADVADTRPAWRRILRLP</sequence>
<dbReference type="EMBL" id="JBEDNQ010000002">
    <property type="protein sequence ID" value="MEQ3549700.1"/>
    <property type="molecule type" value="Genomic_DNA"/>
</dbReference>
<keyword evidence="2" id="KW-1185">Reference proteome</keyword>